<dbReference type="Proteomes" id="UP000887540">
    <property type="component" value="Unplaced"/>
</dbReference>
<dbReference type="PANTHER" id="PTHR46819">
    <property type="entry name" value="EF-HAND CALCIUM-BINDING DOMAIN-CONTAINING PROTEIN 7"/>
    <property type="match status" value="1"/>
</dbReference>
<reference evidence="5" key="1">
    <citation type="submission" date="2022-11" db="UniProtKB">
        <authorList>
            <consortium name="WormBaseParasite"/>
        </authorList>
    </citation>
    <scope>IDENTIFICATION</scope>
</reference>
<keyword evidence="4" id="KW-1185">Reference proteome</keyword>
<dbReference type="AlphaFoldDB" id="A0A914CZC5"/>
<dbReference type="GO" id="GO:1903569">
    <property type="term" value="P:positive regulation of protein localization to ciliary membrane"/>
    <property type="evidence" value="ECO:0007669"/>
    <property type="project" value="TreeGrafter"/>
</dbReference>
<protein>
    <submittedName>
        <fullName evidence="5">EF-hand domain-containing protein</fullName>
    </submittedName>
</protein>
<dbReference type="SUPFAM" id="SSF47473">
    <property type="entry name" value="EF-hand"/>
    <property type="match status" value="1"/>
</dbReference>
<keyword evidence="2" id="KW-0677">Repeat</keyword>
<evidence type="ECO:0000313" key="4">
    <source>
        <dbReference type="Proteomes" id="UP000887540"/>
    </source>
</evidence>
<dbReference type="WBParaSite" id="ACRNAN_scaffold16028.g17157.t1">
    <property type="protein sequence ID" value="ACRNAN_scaffold16028.g17157.t1"/>
    <property type="gene ID" value="ACRNAN_scaffold16028.g17157"/>
</dbReference>
<organism evidence="4 5">
    <name type="scientific">Acrobeloides nanus</name>
    <dbReference type="NCBI Taxonomy" id="290746"/>
    <lineage>
        <taxon>Eukaryota</taxon>
        <taxon>Metazoa</taxon>
        <taxon>Ecdysozoa</taxon>
        <taxon>Nematoda</taxon>
        <taxon>Chromadorea</taxon>
        <taxon>Rhabditida</taxon>
        <taxon>Tylenchina</taxon>
        <taxon>Cephalobomorpha</taxon>
        <taxon>Cephaloboidea</taxon>
        <taxon>Cephalobidae</taxon>
        <taxon>Acrobeloides</taxon>
    </lineage>
</organism>
<dbReference type="InterPro" id="IPR002048">
    <property type="entry name" value="EF_hand_dom"/>
</dbReference>
<dbReference type="GO" id="GO:0098797">
    <property type="term" value="C:plasma membrane protein complex"/>
    <property type="evidence" value="ECO:0007669"/>
    <property type="project" value="TreeGrafter"/>
</dbReference>
<dbReference type="InterPro" id="IPR011992">
    <property type="entry name" value="EF-hand-dom_pair"/>
</dbReference>
<dbReference type="GO" id="GO:0060170">
    <property type="term" value="C:ciliary membrane"/>
    <property type="evidence" value="ECO:0007669"/>
    <property type="project" value="TreeGrafter"/>
</dbReference>
<name>A0A914CZC5_9BILA</name>
<sequence>MEFSNAVSTEPIELRPGQYKFSVKFCQIVKDSPAPSKKENIIENDGKLSKKFRMLLMNTFDAFDLDDSGVINREKFQLFNMLSGGGEVEDSEWNMLMTKFETRENGIPLKSFIEMHQAEADSYTDKTLPDMWVSIQELGYNQQFFFTKV</sequence>
<keyword evidence="1" id="KW-0479">Metal-binding</keyword>
<dbReference type="PANTHER" id="PTHR46819:SF1">
    <property type="entry name" value="EF-HAND CALCIUM-BINDING DOMAIN-CONTAINING PROTEIN 7"/>
    <property type="match status" value="1"/>
</dbReference>
<proteinExistence type="predicted"/>
<evidence type="ECO:0000256" key="1">
    <source>
        <dbReference type="ARBA" id="ARBA00022723"/>
    </source>
</evidence>
<evidence type="ECO:0000259" key="3">
    <source>
        <dbReference type="PROSITE" id="PS50222"/>
    </source>
</evidence>
<dbReference type="GO" id="GO:0005509">
    <property type="term" value="F:calcium ion binding"/>
    <property type="evidence" value="ECO:0007669"/>
    <property type="project" value="InterPro"/>
</dbReference>
<accession>A0A914CZC5</accession>
<evidence type="ECO:0000256" key="2">
    <source>
        <dbReference type="ARBA" id="ARBA00022737"/>
    </source>
</evidence>
<dbReference type="PROSITE" id="PS50222">
    <property type="entry name" value="EF_HAND_2"/>
    <property type="match status" value="1"/>
</dbReference>
<feature type="domain" description="EF-hand" evidence="3">
    <location>
        <begin position="51"/>
        <end position="86"/>
    </location>
</feature>
<evidence type="ECO:0000313" key="5">
    <source>
        <dbReference type="WBParaSite" id="ACRNAN_scaffold16028.g17157.t1"/>
    </source>
</evidence>
<dbReference type="InterPro" id="IPR052266">
    <property type="entry name" value="Miro-EF-hand_domain"/>
</dbReference>
<dbReference type="Gene3D" id="1.10.238.10">
    <property type="entry name" value="EF-hand"/>
    <property type="match status" value="1"/>
</dbReference>